<evidence type="ECO:0000256" key="9">
    <source>
        <dbReference type="ARBA" id="ARBA00023235"/>
    </source>
</evidence>
<dbReference type="CDD" id="cd16928">
    <property type="entry name" value="HATPase_GyrB-like"/>
    <property type="match status" value="1"/>
</dbReference>
<dbReference type="InterPro" id="IPR003594">
    <property type="entry name" value="HATPase_dom"/>
</dbReference>
<dbReference type="InterPro" id="IPR013759">
    <property type="entry name" value="Topo_IIA_B_C"/>
</dbReference>
<dbReference type="GO" id="GO:0003677">
    <property type="term" value="F:DNA binding"/>
    <property type="evidence" value="ECO:0007669"/>
    <property type="project" value="UniProtKB-KW"/>
</dbReference>
<comment type="function">
    <text evidence="10">A type II topoisomerase that negatively supercoils closed circular double-stranded (ds) DNA in an ATP-dependent manner to modulate DNA topology and maintain chromosomes in an underwound state. Negative supercoiling favors strand separation, and DNA replication, transcription, recombination and repair, all of which involve strand separation. Also able to catalyze the interconversion of other topological isomers of dsDNA rings, including catenanes and knotted rings. Type II topoisomerases break and join 2 DNA strands simultaneously in an ATP-dependent manner.</text>
</comment>
<keyword evidence="13" id="KW-0456">Lyase</keyword>
<sequence>MATEHNNYDASNIQVLEGLEAVRKRPGMYIGSTGEQGLHHLVWEIVDNSVDEALAGYCDTIKVEIKPDNIISVEDNGRGIPVGIHEKTGKSAVETIFTVLHAGGKFGGGGYKVSGGLHGVGSSVVNALSEWLKVTIYTGGKIYQQVFELGNPVSDLKIIGETDKTGSTVEFKADSAIFTDTIKYKYETLRTRIRETAFLNKGLRIIIEDSRPSKDKPTKDEADIDQEDRDASEEKHPHKIETFFYEGGIQEYVGYLNRGKEIINDVIYMQDEIDGIVMEIALQYTNSYSSNIYSFANNIRTKEGGTHELGFKLALTRVLNSYSKSNNIFKKDESLTGDDVREGLTAIISCKHPDPQFEGQTKSKLGSSEVRKISDNVLSNGLGQYLLEHPNEAKSIIEKALMASRAREAAKRAREATRRKSPLDSLGFASKLADCRSKDPKKSELYIVEGDSAGGSAKQGRESEFQAILPLRGKVLNVEKSRMDRALANKEIISMIQAIGTGIGEEFNVEKTRYHKVVIMTDADVDGAHIRILLLTFFFRYMKPLIEKGYIYIAQPPLYKVVQSKKIYYAYTEKELEVLMSELADSPKPSLQRYKGLGEMNPEQLWETTMDPSARTLIKVTIDDAMEADLIFDRLMGDNVDPRREFIQENAKYVKNLDI</sequence>
<dbReference type="GO" id="GO:0006265">
    <property type="term" value="P:DNA topological change"/>
    <property type="evidence" value="ECO:0007669"/>
    <property type="project" value="UniProtKB-UniRule"/>
</dbReference>
<feature type="binding site" evidence="10">
    <location>
        <position position="449"/>
    </location>
    <ligand>
        <name>Mg(2+)</name>
        <dbReference type="ChEBI" id="CHEBI:18420"/>
        <label>1</label>
        <note>catalytic</note>
    </ligand>
</feature>
<dbReference type="FunFam" id="3.30.565.10:FF:000002">
    <property type="entry name" value="DNA gyrase subunit B"/>
    <property type="match status" value="1"/>
</dbReference>
<dbReference type="PROSITE" id="PS00177">
    <property type="entry name" value="TOPOISOMERASE_II"/>
    <property type="match status" value="1"/>
</dbReference>
<dbReference type="InterPro" id="IPR011557">
    <property type="entry name" value="GyrB"/>
</dbReference>
<dbReference type="CDD" id="cd00822">
    <property type="entry name" value="TopoII_Trans_DNA_gyrase"/>
    <property type="match status" value="1"/>
</dbReference>
<dbReference type="Proteomes" id="UP000005707">
    <property type="component" value="Unassembled WGS sequence"/>
</dbReference>
<feature type="compositionally biased region" description="Basic and acidic residues" evidence="11">
    <location>
        <begin position="210"/>
        <end position="221"/>
    </location>
</feature>
<dbReference type="FunFam" id="3.30.230.10:FF:000005">
    <property type="entry name" value="DNA gyrase subunit B"/>
    <property type="match status" value="1"/>
</dbReference>
<dbReference type="SMART" id="SM00387">
    <property type="entry name" value="HATPase_c"/>
    <property type="match status" value="1"/>
</dbReference>
<evidence type="ECO:0000256" key="2">
    <source>
        <dbReference type="ARBA" id="ARBA00010708"/>
    </source>
</evidence>
<comment type="catalytic activity">
    <reaction evidence="1 10">
        <text>ATP-dependent breakage, passage and rejoining of double-stranded DNA.</text>
        <dbReference type="EC" id="5.6.2.2"/>
    </reaction>
</comment>
<feature type="region of interest" description="Disordered" evidence="11">
    <location>
        <begin position="210"/>
        <end position="237"/>
    </location>
</feature>
<dbReference type="GO" id="GO:0005524">
    <property type="term" value="F:ATP binding"/>
    <property type="evidence" value="ECO:0007669"/>
    <property type="project" value="UniProtKB-UniRule"/>
</dbReference>
<dbReference type="InParanoid" id="F7PWU0"/>
<keyword evidence="8" id="KW-0238">DNA-binding</keyword>
<feature type="domain" description="Toprim" evidence="12">
    <location>
        <begin position="443"/>
        <end position="557"/>
    </location>
</feature>
<dbReference type="NCBIfam" id="TIGR01059">
    <property type="entry name" value="gyrB"/>
    <property type="match status" value="1"/>
</dbReference>
<dbReference type="eggNOG" id="COG0187">
    <property type="taxonomic scope" value="Bacteria"/>
</dbReference>
<dbReference type="PANTHER" id="PTHR45866:SF1">
    <property type="entry name" value="DNA GYRASE SUBUNIT B, MITOCHONDRIAL"/>
    <property type="match status" value="1"/>
</dbReference>
<dbReference type="GO" id="GO:0034335">
    <property type="term" value="F:DNA negative supercoiling activity"/>
    <property type="evidence" value="ECO:0007669"/>
    <property type="project" value="UniProtKB-ARBA"/>
</dbReference>
<comment type="similarity">
    <text evidence="2 10">Belongs to the type II topoisomerase GyrB family.</text>
</comment>
<dbReference type="InterPro" id="IPR034160">
    <property type="entry name" value="TOPRIM_GyrB"/>
</dbReference>
<dbReference type="RefSeq" id="WP_008824884.1">
    <property type="nucleotide sequence ID" value="NZ_AFNU02000004.1"/>
</dbReference>
<evidence type="ECO:0000256" key="6">
    <source>
        <dbReference type="ARBA" id="ARBA00022842"/>
    </source>
</evidence>
<dbReference type="PROSITE" id="PS50880">
    <property type="entry name" value="TOPRIM"/>
    <property type="match status" value="1"/>
</dbReference>
<keyword evidence="14" id="KW-1185">Reference proteome</keyword>
<evidence type="ECO:0000256" key="1">
    <source>
        <dbReference type="ARBA" id="ARBA00000185"/>
    </source>
</evidence>
<organism evidence="13 14">
    <name type="scientific">Haloplasma contractile SSD-17B</name>
    <dbReference type="NCBI Taxonomy" id="1033810"/>
    <lineage>
        <taxon>Bacteria</taxon>
        <taxon>Bacillati</taxon>
        <taxon>Mycoplasmatota</taxon>
        <taxon>Mollicutes</taxon>
        <taxon>Haloplasmatales</taxon>
        <taxon>Haloplasmataceae</taxon>
        <taxon>Haloplasma</taxon>
    </lineage>
</organism>
<protein>
    <recommendedName>
        <fullName evidence="10">DNA gyrase subunit B</fullName>
        <ecNumber evidence="10">5.6.2.2</ecNumber>
    </recommendedName>
</protein>
<evidence type="ECO:0000256" key="5">
    <source>
        <dbReference type="ARBA" id="ARBA00022840"/>
    </source>
</evidence>
<dbReference type="GO" id="GO:0005694">
    <property type="term" value="C:chromosome"/>
    <property type="evidence" value="ECO:0007669"/>
    <property type="project" value="InterPro"/>
</dbReference>
<dbReference type="GO" id="GO:0006261">
    <property type="term" value="P:DNA-templated DNA replication"/>
    <property type="evidence" value="ECO:0007669"/>
    <property type="project" value="UniProtKB-UniRule"/>
</dbReference>
<feature type="binding site" evidence="10">
    <location>
        <position position="524"/>
    </location>
    <ligand>
        <name>Mg(2+)</name>
        <dbReference type="ChEBI" id="CHEBI:18420"/>
        <label>2</label>
    </ligand>
</feature>
<dbReference type="AlphaFoldDB" id="F7PWU0"/>
<dbReference type="FunFam" id="3.40.50.670:FF:000002">
    <property type="entry name" value="DNA gyrase subunit B"/>
    <property type="match status" value="1"/>
</dbReference>
<dbReference type="SUPFAM" id="SSF55874">
    <property type="entry name" value="ATPase domain of HSP90 chaperone/DNA topoisomerase II/histidine kinase"/>
    <property type="match status" value="1"/>
</dbReference>
<dbReference type="HAMAP" id="MF_01898">
    <property type="entry name" value="GyrB"/>
    <property type="match status" value="1"/>
</dbReference>
<dbReference type="NCBIfam" id="NF011501">
    <property type="entry name" value="PRK14939.1"/>
    <property type="match status" value="1"/>
</dbReference>
<evidence type="ECO:0000256" key="4">
    <source>
        <dbReference type="ARBA" id="ARBA00022741"/>
    </source>
</evidence>
<keyword evidence="6 10" id="KW-0460">Magnesium</keyword>
<keyword evidence="5 10" id="KW-0067">ATP-binding</keyword>
<feature type="binding site" evidence="10">
    <location>
        <position position="522"/>
    </location>
    <ligand>
        <name>Mg(2+)</name>
        <dbReference type="ChEBI" id="CHEBI:18420"/>
        <label>1</label>
        <note>catalytic</note>
    </ligand>
</feature>
<evidence type="ECO:0000256" key="11">
    <source>
        <dbReference type="SAM" id="MobiDB-lite"/>
    </source>
</evidence>
<dbReference type="CDD" id="cd03366">
    <property type="entry name" value="TOPRIM_TopoIIA_GyrB"/>
    <property type="match status" value="1"/>
</dbReference>
<feature type="site" description="Interaction with DNA" evidence="10">
    <location>
        <position position="477"/>
    </location>
</feature>
<dbReference type="GO" id="GO:0005737">
    <property type="term" value="C:cytoplasm"/>
    <property type="evidence" value="ECO:0007669"/>
    <property type="project" value="UniProtKB-SubCell"/>
</dbReference>
<dbReference type="FunCoup" id="F7PWU0">
    <property type="interactions" value="358"/>
</dbReference>
<feature type="site" description="Interaction with DNA" evidence="10">
    <location>
        <position position="474"/>
    </location>
</feature>
<feature type="compositionally biased region" description="Acidic residues" evidence="11">
    <location>
        <begin position="222"/>
        <end position="231"/>
    </location>
</feature>
<dbReference type="Gene3D" id="3.30.565.10">
    <property type="entry name" value="Histidine kinase-like ATPase, C-terminal domain"/>
    <property type="match status" value="1"/>
</dbReference>
<dbReference type="InterPro" id="IPR036890">
    <property type="entry name" value="HATPase_C_sf"/>
</dbReference>
<name>F7PWU0_9MOLU</name>
<reference evidence="13 14" key="2">
    <citation type="journal article" date="2013" name="PLoS ONE">
        <title>INDIGO - INtegrated Data Warehouse of MIcrobial GenOmes with Examples from the Red Sea Extremophiles.</title>
        <authorList>
            <person name="Alam I."/>
            <person name="Antunes A."/>
            <person name="Kamau A.A."/>
            <person name="Ba Alawi W."/>
            <person name="Kalkatawi M."/>
            <person name="Stingl U."/>
            <person name="Bajic V.B."/>
        </authorList>
    </citation>
    <scope>NUCLEOTIDE SEQUENCE [LARGE SCALE GENOMIC DNA]</scope>
    <source>
        <strain evidence="13 14">SSD-17B</strain>
    </source>
</reference>
<dbReference type="EC" id="5.6.2.2" evidence="10"/>
<evidence type="ECO:0000259" key="12">
    <source>
        <dbReference type="PROSITE" id="PS50880"/>
    </source>
</evidence>
<reference evidence="13 14" key="1">
    <citation type="journal article" date="2011" name="J. Bacteriol.">
        <title>Genome sequence of Haloplasma contractile, an unusual contractile bacterium from a deep-sea anoxic brine lake.</title>
        <authorList>
            <person name="Antunes A."/>
            <person name="Alam I."/>
            <person name="El Dorry H."/>
            <person name="Siam R."/>
            <person name="Robertson A."/>
            <person name="Bajic V.B."/>
            <person name="Stingl U."/>
        </authorList>
    </citation>
    <scope>NUCLEOTIDE SEQUENCE [LARGE SCALE GENOMIC DNA]</scope>
    <source>
        <strain evidence="13 14">SSD-17B</strain>
    </source>
</reference>
<dbReference type="SUPFAM" id="SSF56719">
    <property type="entry name" value="Type II DNA topoisomerase"/>
    <property type="match status" value="1"/>
</dbReference>
<dbReference type="InterPro" id="IPR013506">
    <property type="entry name" value="Topo_IIA_bsu_dom2"/>
</dbReference>
<dbReference type="GO" id="GO:0046872">
    <property type="term" value="F:metal ion binding"/>
    <property type="evidence" value="ECO:0007669"/>
    <property type="project" value="UniProtKB-KW"/>
</dbReference>
<dbReference type="PANTHER" id="PTHR45866">
    <property type="entry name" value="DNA GYRASE/TOPOISOMERASE SUBUNIT B"/>
    <property type="match status" value="1"/>
</dbReference>
<gene>
    <name evidence="10 13" type="primary">gyrB</name>
    <name evidence="13" type="ORF">HLPCO_001520</name>
</gene>
<evidence type="ECO:0000256" key="8">
    <source>
        <dbReference type="ARBA" id="ARBA00023125"/>
    </source>
</evidence>
<accession>F7PWU0</accession>
<dbReference type="InterPro" id="IPR018522">
    <property type="entry name" value="TopoIIA_CS"/>
</dbReference>
<comment type="subunit">
    <text evidence="10">Heterotetramer, composed of two GyrA and two GyrB chains. In the heterotetramer, GyrA contains the active site tyrosine that forms a transient covalent intermediate with DNA, while GyrB binds cofactors and catalyzes ATP hydrolysis.</text>
</comment>
<dbReference type="Pfam" id="PF00986">
    <property type="entry name" value="DNA_gyraseB_C"/>
    <property type="match status" value="1"/>
</dbReference>
<dbReference type="InterPro" id="IPR001241">
    <property type="entry name" value="Topo_IIA"/>
</dbReference>
<evidence type="ECO:0000256" key="10">
    <source>
        <dbReference type="HAMAP-Rule" id="MF_01898"/>
    </source>
</evidence>
<dbReference type="Pfam" id="PF02518">
    <property type="entry name" value="HATPase_c"/>
    <property type="match status" value="1"/>
</dbReference>
<comment type="caution">
    <text evidence="13">The sequence shown here is derived from an EMBL/GenBank/DDBJ whole genome shotgun (WGS) entry which is preliminary data.</text>
</comment>
<keyword evidence="3 10" id="KW-0479">Metal-binding</keyword>
<dbReference type="STRING" id="1033810.HLPCO_001520"/>
<dbReference type="InterPro" id="IPR006171">
    <property type="entry name" value="TOPRIM_dom"/>
</dbReference>
<dbReference type="SMART" id="SM00433">
    <property type="entry name" value="TOP2c"/>
    <property type="match status" value="1"/>
</dbReference>
<keyword evidence="4 10" id="KW-0547">Nucleotide-binding</keyword>
<dbReference type="Pfam" id="PF01751">
    <property type="entry name" value="Toprim"/>
    <property type="match status" value="1"/>
</dbReference>
<dbReference type="InterPro" id="IPR000565">
    <property type="entry name" value="Topo_IIA_B"/>
</dbReference>
<comment type="cofactor">
    <cofactor evidence="10">
        <name>Mg(2+)</name>
        <dbReference type="ChEBI" id="CHEBI:18420"/>
    </cofactor>
    <cofactor evidence="10">
        <name>Mn(2+)</name>
        <dbReference type="ChEBI" id="CHEBI:29035"/>
    </cofactor>
    <cofactor evidence="10">
        <name>Ca(2+)</name>
        <dbReference type="ChEBI" id="CHEBI:29108"/>
    </cofactor>
    <text evidence="10">Binds two Mg(2+) per subunit. The magnesium ions form salt bridges with both the protein and the DNA. Can also accept other divalent metal cations, such as Mn(2+) or Ca(2+).</text>
</comment>
<feature type="binding site" evidence="10">
    <location>
        <position position="522"/>
    </location>
    <ligand>
        <name>Mg(2+)</name>
        <dbReference type="ChEBI" id="CHEBI:18420"/>
        <label>2</label>
    </ligand>
</feature>
<dbReference type="SUPFAM" id="SSF54211">
    <property type="entry name" value="Ribosomal protein S5 domain 2-like"/>
    <property type="match status" value="1"/>
</dbReference>
<dbReference type="OrthoDB" id="9802808at2"/>
<dbReference type="Gene3D" id="3.30.230.10">
    <property type="match status" value="1"/>
</dbReference>
<dbReference type="Pfam" id="PF00204">
    <property type="entry name" value="DNA_gyraseB"/>
    <property type="match status" value="1"/>
</dbReference>
<dbReference type="Gene3D" id="3.40.50.670">
    <property type="match status" value="1"/>
</dbReference>
<evidence type="ECO:0000256" key="7">
    <source>
        <dbReference type="ARBA" id="ARBA00023029"/>
    </source>
</evidence>
<dbReference type="PRINTS" id="PR01159">
    <property type="entry name" value="DNAGYRASEB"/>
</dbReference>
<dbReference type="EMBL" id="AFNU02000004">
    <property type="protein sequence ID" value="ERJ12534.1"/>
    <property type="molecule type" value="Genomic_DNA"/>
</dbReference>
<dbReference type="InterPro" id="IPR002288">
    <property type="entry name" value="DNA_gyrase_B_C"/>
</dbReference>
<evidence type="ECO:0000313" key="14">
    <source>
        <dbReference type="Proteomes" id="UP000005707"/>
    </source>
</evidence>
<keyword evidence="9 10" id="KW-0413">Isomerase</keyword>
<comment type="subcellular location">
    <subcellularLocation>
        <location evidence="10">Cytoplasm</location>
    </subcellularLocation>
</comment>
<evidence type="ECO:0000256" key="3">
    <source>
        <dbReference type="ARBA" id="ARBA00022723"/>
    </source>
</evidence>
<dbReference type="PRINTS" id="PR00418">
    <property type="entry name" value="TPI2FAMILY"/>
</dbReference>
<dbReference type="NCBIfam" id="NF004189">
    <property type="entry name" value="PRK05644.1"/>
    <property type="match status" value="1"/>
</dbReference>
<evidence type="ECO:0000313" key="13">
    <source>
        <dbReference type="EMBL" id="ERJ12534.1"/>
    </source>
</evidence>
<dbReference type="GO" id="GO:0016829">
    <property type="term" value="F:lyase activity"/>
    <property type="evidence" value="ECO:0007669"/>
    <property type="project" value="UniProtKB-KW"/>
</dbReference>
<comment type="miscellaneous">
    <text evidence="10">Few gyrases are as efficient as E.coli at forming negative supercoils. Not all organisms have 2 type II topoisomerases; in organisms with a single type II topoisomerase this enzyme also has to decatenate newly replicated chromosomes.</text>
</comment>
<keyword evidence="7 10" id="KW-0799">Topoisomerase</keyword>
<keyword evidence="10" id="KW-0963">Cytoplasm</keyword>
<proteinExistence type="inferred from homology"/>
<dbReference type="InterPro" id="IPR014721">
    <property type="entry name" value="Ribsml_uS5_D2-typ_fold_subgr"/>
</dbReference>
<dbReference type="InterPro" id="IPR020568">
    <property type="entry name" value="Ribosomal_Su5_D2-typ_SF"/>
</dbReference>
<dbReference type="InterPro" id="IPR013760">
    <property type="entry name" value="Topo_IIA-like_dom_sf"/>
</dbReference>